<sequence>MQSLIQKLALVSLLGATACGAPHDLNGDLSSETGSTEQEINGTEVTLPICDPNTYPADWYCWLDYNKQTRCPEGPAPSTYWLRPRYASTYVHADSLRGVRAVKTGSMSWGFEDGLVKTEAVYCDRSTNTYQASTWARHTNIGGEQPQRVAGLTSVVDRPHGGLVRGTVLATYDEYYCLAAGACSDAASLILVLSKRDPTVSSSWTEVVRRELPITRWASVGAFEVTEVIEHEMQVDFEVYVRNTPAAATEVVIHDLRLFTEKCIPDMTNPGQCLP</sequence>
<dbReference type="RefSeq" id="WP_015346635.1">
    <property type="nucleotide sequence ID" value="NC_020126.1"/>
</dbReference>
<dbReference type="OrthoDB" id="5385465at2"/>
<dbReference type="STRING" id="1278073.MYSTI_01023"/>
<gene>
    <name evidence="1" type="ordered locus">MYSTI_01023</name>
</gene>
<dbReference type="HOGENOM" id="CLU_1037555_0_0_7"/>
<dbReference type="EMBL" id="CP004025">
    <property type="protein sequence ID" value="AGC42372.1"/>
    <property type="molecule type" value="Genomic_DNA"/>
</dbReference>
<reference evidence="1 2" key="1">
    <citation type="journal article" date="2013" name="Genome Announc.">
        <title>Complete genome sequence of Myxococcus stipitatus strain DSM 14675, a fruiting myxobacterium.</title>
        <authorList>
            <person name="Huntley S."/>
            <person name="Kneip S."/>
            <person name="Treuner-Lange A."/>
            <person name="Sogaard-Andersen L."/>
        </authorList>
    </citation>
    <scope>NUCLEOTIDE SEQUENCE [LARGE SCALE GENOMIC DNA]</scope>
    <source>
        <strain evidence="2">DSM 14675 / JCM 12634 / Mx s8</strain>
    </source>
</reference>
<accession>L7U484</accession>
<organism evidence="1 2">
    <name type="scientific">Myxococcus stipitatus (strain DSM 14675 / JCM 12634 / Mx s8)</name>
    <dbReference type="NCBI Taxonomy" id="1278073"/>
    <lineage>
        <taxon>Bacteria</taxon>
        <taxon>Pseudomonadati</taxon>
        <taxon>Myxococcota</taxon>
        <taxon>Myxococcia</taxon>
        <taxon>Myxococcales</taxon>
        <taxon>Cystobacterineae</taxon>
        <taxon>Myxococcaceae</taxon>
        <taxon>Myxococcus</taxon>
    </lineage>
</organism>
<evidence type="ECO:0000313" key="2">
    <source>
        <dbReference type="Proteomes" id="UP000011131"/>
    </source>
</evidence>
<dbReference type="Proteomes" id="UP000011131">
    <property type="component" value="Chromosome"/>
</dbReference>
<protein>
    <recommendedName>
        <fullName evidence="3">Lipoprotein</fullName>
    </recommendedName>
</protein>
<keyword evidence="2" id="KW-1185">Reference proteome</keyword>
<dbReference type="PROSITE" id="PS51257">
    <property type="entry name" value="PROKAR_LIPOPROTEIN"/>
    <property type="match status" value="1"/>
</dbReference>
<dbReference type="PATRIC" id="fig|1278073.3.peg.1067"/>
<evidence type="ECO:0000313" key="1">
    <source>
        <dbReference type="EMBL" id="AGC42372.1"/>
    </source>
</evidence>
<proteinExistence type="predicted"/>
<dbReference type="KEGG" id="msd:MYSTI_01023"/>
<dbReference type="AlphaFoldDB" id="L7U484"/>
<name>L7U484_MYXSD</name>
<evidence type="ECO:0008006" key="3">
    <source>
        <dbReference type="Google" id="ProtNLM"/>
    </source>
</evidence>